<dbReference type="PANTHER" id="PTHR43316:SF3">
    <property type="entry name" value="HALOACID DEHALOGENASE, TYPE II (AFU_ORTHOLOGUE AFUA_2G07750)-RELATED"/>
    <property type="match status" value="1"/>
</dbReference>
<dbReference type="GeneID" id="54331672"/>
<dbReference type="InterPro" id="IPR023214">
    <property type="entry name" value="HAD_sf"/>
</dbReference>
<dbReference type="VEuPathDB" id="FungiDB:EYZ11_002185"/>
<protein>
    <recommendedName>
        <fullName evidence="6">Haloacid dehalogenase, type II</fullName>
    </recommendedName>
</protein>
<evidence type="ECO:0000313" key="3">
    <source>
        <dbReference type="EMBL" id="THC98324.1"/>
    </source>
</evidence>
<evidence type="ECO:0000313" key="4">
    <source>
        <dbReference type="Proteomes" id="UP000308092"/>
    </source>
</evidence>
<dbReference type="GO" id="GO:0016787">
    <property type="term" value="F:hydrolase activity"/>
    <property type="evidence" value="ECO:0007669"/>
    <property type="project" value="UniProtKB-KW"/>
</dbReference>
<keyword evidence="4" id="KW-1185">Reference proteome</keyword>
<gene>
    <name evidence="2" type="ORF">ATNIH1004_008970</name>
    <name evidence="3" type="ORF">EYZ11_002185</name>
</gene>
<dbReference type="Gene3D" id="3.40.50.1000">
    <property type="entry name" value="HAD superfamily/HAD-like"/>
    <property type="match status" value="1"/>
</dbReference>
<accession>A0A4V3UQC1</accession>
<dbReference type="OrthoDB" id="3256520at2759"/>
<dbReference type="PANTHER" id="PTHR43316">
    <property type="entry name" value="HYDROLASE, HALOACID DELAHOGENASE-RELATED"/>
    <property type="match status" value="1"/>
</dbReference>
<dbReference type="RefSeq" id="XP_033424123.1">
    <property type="nucleotide sequence ID" value="XM_033573571.1"/>
</dbReference>
<name>A0A4V3UQC1_9EURO</name>
<evidence type="ECO:0008006" key="6">
    <source>
        <dbReference type="Google" id="ProtNLM"/>
    </source>
</evidence>
<dbReference type="InterPro" id="IPR036412">
    <property type="entry name" value="HAD-like_sf"/>
</dbReference>
<comment type="caution">
    <text evidence="3">The sequence shown here is derived from an EMBL/GenBank/DDBJ whole genome shotgun (WGS) entry which is preliminary data.</text>
</comment>
<proteinExistence type="predicted"/>
<sequence>MSQQTIVAFELYGTLLSPSSLIEELSKHVPNASKVARAWRVRQLEYTWRLSSKECYVPFNEIIRNALIHTLDEMGYGIRQPDLKKILSAYDHMPTFEDVDQTLDQLAEIENLAPIIFTDETEERVSKSVLQPVLHAPPMSRQTPKLKEVIYVDGLLKYKPAAEVYDHLARRVGKSPLRRKEIWIVSSEPADIVGALHAGMKAIWVDRDKKGWKDRAAPHLHPFYTVASLEGIIVPLQLAASSQGRYD</sequence>
<evidence type="ECO:0000313" key="2">
    <source>
        <dbReference type="EMBL" id="KAA8644762.1"/>
    </source>
</evidence>
<dbReference type="STRING" id="1220188.A0A4V3UQC1"/>
<keyword evidence="1" id="KW-0378">Hydrolase</keyword>
<dbReference type="EMBL" id="QUQM01000006">
    <property type="protein sequence ID" value="KAA8644762.1"/>
    <property type="molecule type" value="Genomic_DNA"/>
</dbReference>
<organism evidence="3 4">
    <name type="scientific">Aspergillus tanneri</name>
    <dbReference type="NCBI Taxonomy" id="1220188"/>
    <lineage>
        <taxon>Eukaryota</taxon>
        <taxon>Fungi</taxon>
        <taxon>Dikarya</taxon>
        <taxon>Ascomycota</taxon>
        <taxon>Pezizomycotina</taxon>
        <taxon>Eurotiomycetes</taxon>
        <taxon>Eurotiomycetidae</taxon>
        <taxon>Eurotiales</taxon>
        <taxon>Aspergillaceae</taxon>
        <taxon>Aspergillus</taxon>
        <taxon>Aspergillus subgen. Circumdati</taxon>
    </lineage>
</organism>
<dbReference type="InterPro" id="IPR051540">
    <property type="entry name" value="S-2-haloacid_dehalogenase"/>
</dbReference>
<evidence type="ECO:0000313" key="5">
    <source>
        <dbReference type="Proteomes" id="UP000324241"/>
    </source>
</evidence>
<dbReference type="EMBL" id="SOSA01000047">
    <property type="protein sequence ID" value="THC98324.1"/>
    <property type="molecule type" value="Genomic_DNA"/>
</dbReference>
<dbReference type="Proteomes" id="UP000324241">
    <property type="component" value="Unassembled WGS sequence"/>
</dbReference>
<dbReference type="InterPro" id="IPR023198">
    <property type="entry name" value="PGP-like_dom2"/>
</dbReference>
<dbReference type="SUPFAM" id="SSF56784">
    <property type="entry name" value="HAD-like"/>
    <property type="match status" value="1"/>
</dbReference>
<dbReference type="AlphaFoldDB" id="A0A4V3UQC1"/>
<dbReference type="Pfam" id="PF13242">
    <property type="entry name" value="Hydrolase_like"/>
    <property type="match status" value="1"/>
</dbReference>
<dbReference type="Proteomes" id="UP000308092">
    <property type="component" value="Unassembled WGS sequence"/>
</dbReference>
<evidence type="ECO:0000256" key="1">
    <source>
        <dbReference type="ARBA" id="ARBA00022801"/>
    </source>
</evidence>
<dbReference type="Gene3D" id="1.10.150.240">
    <property type="entry name" value="Putative phosphatase, domain 2"/>
    <property type="match status" value="1"/>
</dbReference>
<reference evidence="3 4" key="1">
    <citation type="submission" date="2019-03" db="EMBL/GenBank/DDBJ databases">
        <title>The genome sequence of a newly discovered highly antifungal drug resistant Aspergillus species, Aspergillus tanneri NIH 1004.</title>
        <authorList>
            <person name="Mounaud S."/>
            <person name="Singh I."/>
            <person name="Joardar V."/>
            <person name="Pakala S."/>
            <person name="Pakala S."/>
            <person name="Venepally P."/>
            <person name="Hoover J."/>
            <person name="Nierman W."/>
            <person name="Chung J."/>
            <person name="Losada L."/>
        </authorList>
    </citation>
    <scope>NUCLEOTIDE SEQUENCE [LARGE SCALE GENOMIC DNA]</scope>
    <source>
        <strain evidence="3 4">NIH1004</strain>
    </source>
</reference>
<reference evidence="2 5" key="2">
    <citation type="submission" date="2019-08" db="EMBL/GenBank/DDBJ databases">
        <title>The genome sequence of a newly discovered highly antifungal drug resistant Aspergillus species, Aspergillus tanneri NIH 1004.</title>
        <authorList>
            <person name="Mounaud S."/>
            <person name="Singh I."/>
            <person name="Joardar V."/>
            <person name="Pakala S."/>
            <person name="Pakala S."/>
            <person name="Venepally P."/>
            <person name="Chung J.K."/>
            <person name="Losada L."/>
            <person name="Nierman W.C."/>
        </authorList>
    </citation>
    <scope>NUCLEOTIDE SEQUENCE [LARGE SCALE GENOMIC DNA]</scope>
    <source>
        <strain evidence="2 5">NIH1004</strain>
    </source>
</reference>